<evidence type="ECO:0000256" key="6">
    <source>
        <dbReference type="ARBA" id="ARBA00023014"/>
    </source>
</evidence>
<dbReference type="Pfam" id="PF13237">
    <property type="entry name" value="Fer4_10"/>
    <property type="match status" value="1"/>
</dbReference>
<keyword evidence="7" id="KW-1133">Transmembrane helix</keyword>
<evidence type="ECO:0000256" key="4">
    <source>
        <dbReference type="ARBA" id="ARBA00022982"/>
    </source>
</evidence>
<dbReference type="InterPro" id="IPR017896">
    <property type="entry name" value="4Fe4S_Fe-S-bd"/>
</dbReference>
<evidence type="ECO:0000256" key="3">
    <source>
        <dbReference type="ARBA" id="ARBA00022723"/>
    </source>
</evidence>
<dbReference type="GO" id="GO:0005886">
    <property type="term" value="C:plasma membrane"/>
    <property type="evidence" value="ECO:0007669"/>
    <property type="project" value="TreeGrafter"/>
</dbReference>
<dbReference type="GO" id="GO:0046872">
    <property type="term" value="F:metal ion binding"/>
    <property type="evidence" value="ECO:0007669"/>
    <property type="project" value="UniProtKB-KW"/>
</dbReference>
<dbReference type="SUPFAM" id="SSF54862">
    <property type="entry name" value="4Fe-4S ferredoxins"/>
    <property type="match status" value="1"/>
</dbReference>
<keyword evidence="4" id="KW-0249">Electron transport</keyword>
<feature type="transmembrane region" description="Helical" evidence="7">
    <location>
        <begin position="88"/>
        <end position="108"/>
    </location>
</feature>
<accession>F1T8K9</accession>
<dbReference type="PANTHER" id="PTHR30176:SF3">
    <property type="entry name" value="FERREDOXIN-TYPE PROTEIN NAPH"/>
    <property type="match status" value="1"/>
</dbReference>
<organism evidence="9 10">
    <name type="scientific">Ruminiclostridium papyrosolvens DSM 2782</name>
    <dbReference type="NCBI Taxonomy" id="588581"/>
    <lineage>
        <taxon>Bacteria</taxon>
        <taxon>Bacillati</taxon>
        <taxon>Bacillota</taxon>
        <taxon>Clostridia</taxon>
        <taxon>Eubacteriales</taxon>
        <taxon>Oscillospiraceae</taxon>
        <taxon>Ruminiclostridium</taxon>
    </lineage>
</organism>
<evidence type="ECO:0000313" key="9">
    <source>
        <dbReference type="EMBL" id="EGD49807.1"/>
    </source>
</evidence>
<reference evidence="9" key="2">
    <citation type="submission" date="2011-01" db="EMBL/GenBank/DDBJ databases">
        <title>The Non-contiguous Finished genome of Clostridium papyrosolvens.</title>
        <authorList>
            <person name="Lucas S."/>
            <person name="Copeland A."/>
            <person name="Lapidus A."/>
            <person name="Cheng J.-F."/>
            <person name="Goodwin L."/>
            <person name="Pitluck S."/>
            <person name="Misra M."/>
            <person name="Chertkov O."/>
            <person name="Detter J.C."/>
            <person name="Han C."/>
            <person name="Tapia R."/>
            <person name="Land M."/>
            <person name="Hauser L."/>
            <person name="Kyrpides N."/>
            <person name="Ivanova N."/>
            <person name="Pagani I."/>
            <person name="Mouttaki H."/>
            <person name="He Z."/>
            <person name="Zhou J."/>
            <person name="Hemme C.L."/>
            <person name="Woyke T."/>
        </authorList>
    </citation>
    <scope>NUCLEOTIDE SEQUENCE [LARGE SCALE GENOMIC DNA]</scope>
    <source>
        <strain evidence="9">DSM 2782</strain>
    </source>
</reference>
<feature type="transmembrane region" description="Helical" evidence="7">
    <location>
        <begin position="33"/>
        <end position="56"/>
    </location>
</feature>
<dbReference type="Gene3D" id="3.30.70.20">
    <property type="match status" value="1"/>
</dbReference>
<keyword evidence="6" id="KW-0411">Iron-sulfur</keyword>
<evidence type="ECO:0000256" key="5">
    <source>
        <dbReference type="ARBA" id="ARBA00023004"/>
    </source>
</evidence>
<dbReference type="GO" id="GO:0051539">
    <property type="term" value="F:4 iron, 4 sulfur cluster binding"/>
    <property type="evidence" value="ECO:0007669"/>
    <property type="project" value="UniProtKB-KW"/>
</dbReference>
<gene>
    <name evidence="9" type="ORF">Cpap_4251</name>
</gene>
<dbReference type="PROSITE" id="PS51379">
    <property type="entry name" value="4FE4S_FER_2"/>
    <property type="match status" value="2"/>
</dbReference>
<dbReference type="RefSeq" id="WP_004616792.1">
    <property type="nucleotide sequence ID" value="NZ_ACXX02000001.1"/>
</dbReference>
<dbReference type="InterPro" id="IPR051684">
    <property type="entry name" value="Electron_Trans/Redox"/>
</dbReference>
<sequence length="241" mass="26877">MRRQKIRNTLLLFSMLLFPVTLNYFSPYLIVQGSFAGIVSGSALFFLALFLFSLFFGRAYCGWICPAGAVQDCCVHINNKAVGRKQKLIKYFIWVPWLTSVIAGFISAGGIKEFNPVFLTDYGVSASSLHGCIIYVFVVIFIAVISLNFGKRSFCHSVCWMAPFMVLGSKIKNRLGYPSLHVKIDSSSCVNCKKCDSNCPMSIQVSKIVSSNKKRIDNVECILCGKCEEVCPKKSLKLTLR</sequence>
<keyword evidence="2" id="KW-0004">4Fe-4S</keyword>
<evidence type="ECO:0000256" key="1">
    <source>
        <dbReference type="ARBA" id="ARBA00022448"/>
    </source>
</evidence>
<reference evidence="9" key="1">
    <citation type="submission" date="2009-07" db="EMBL/GenBank/DDBJ databases">
        <authorList>
            <consortium name="US DOE Joint Genome Institute (JGI-PGF)"/>
            <person name="Lucas S."/>
            <person name="Copeland A."/>
            <person name="Lapidus A."/>
            <person name="Glavina del Rio T."/>
            <person name="Tice H."/>
            <person name="Bruce D."/>
            <person name="Goodwin L."/>
            <person name="Pitluck S."/>
            <person name="Larimer F."/>
            <person name="Land M.L."/>
            <person name="Mouttaki H."/>
            <person name="He Z."/>
            <person name="Zhou J."/>
            <person name="Hemme C.L."/>
        </authorList>
    </citation>
    <scope>NUCLEOTIDE SEQUENCE</scope>
    <source>
        <strain evidence="9">DSM 2782</strain>
    </source>
</reference>
<dbReference type="InterPro" id="IPR017900">
    <property type="entry name" value="4Fe4S_Fe_S_CS"/>
</dbReference>
<keyword evidence="7" id="KW-0812">Transmembrane</keyword>
<evidence type="ECO:0000256" key="7">
    <source>
        <dbReference type="SAM" id="Phobius"/>
    </source>
</evidence>
<dbReference type="OrthoDB" id="9806398at2"/>
<dbReference type="PANTHER" id="PTHR30176">
    <property type="entry name" value="FERREDOXIN-TYPE PROTEIN NAPH"/>
    <property type="match status" value="1"/>
</dbReference>
<evidence type="ECO:0000256" key="2">
    <source>
        <dbReference type="ARBA" id="ARBA00022485"/>
    </source>
</evidence>
<feature type="domain" description="4Fe-4S ferredoxin-type" evidence="8">
    <location>
        <begin position="180"/>
        <end position="208"/>
    </location>
</feature>
<keyword evidence="3" id="KW-0479">Metal-binding</keyword>
<dbReference type="Proteomes" id="UP000003860">
    <property type="component" value="Unassembled WGS sequence"/>
</dbReference>
<dbReference type="eggNOG" id="COG0348">
    <property type="taxonomic scope" value="Bacteria"/>
</dbReference>
<feature type="domain" description="4Fe-4S ferredoxin-type" evidence="8">
    <location>
        <begin position="212"/>
        <end position="241"/>
    </location>
</feature>
<dbReference type="AlphaFoldDB" id="F1T8K9"/>
<dbReference type="STRING" id="588581.Cpap_4251"/>
<keyword evidence="1" id="KW-0813">Transport</keyword>
<keyword evidence="5" id="KW-0408">Iron</keyword>
<dbReference type="Pfam" id="PF12801">
    <property type="entry name" value="Fer4_5"/>
    <property type="match status" value="2"/>
</dbReference>
<evidence type="ECO:0000259" key="8">
    <source>
        <dbReference type="PROSITE" id="PS51379"/>
    </source>
</evidence>
<feature type="transmembrane region" description="Helical" evidence="7">
    <location>
        <begin position="128"/>
        <end position="147"/>
    </location>
</feature>
<dbReference type="PROSITE" id="PS00198">
    <property type="entry name" value="4FE4S_FER_1"/>
    <property type="match status" value="2"/>
</dbReference>
<evidence type="ECO:0000313" key="10">
    <source>
        <dbReference type="Proteomes" id="UP000003860"/>
    </source>
</evidence>
<dbReference type="EMBL" id="ACXX02000001">
    <property type="protein sequence ID" value="EGD49807.1"/>
    <property type="molecule type" value="Genomic_DNA"/>
</dbReference>
<comment type="caution">
    <text evidence="9">The sequence shown here is derived from an EMBL/GenBank/DDBJ whole genome shotgun (WGS) entry which is preliminary data.</text>
</comment>
<keyword evidence="7" id="KW-0472">Membrane</keyword>
<protein>
    <submittedName>
        <fullName evidence="9">4Fe-4S ferredoxin iron-sulfur binding domain protein</fullName>
    </submittedName>
</protein>
<name>F1T8K9_9FIRM</name>
<keyword evidence="10" id="KW-1185">Reference proteome</keyword>
<proteinExistence type="predicted"/>